<keyword evidence="2" id="KW-1133">Transmembrane helix</keyword>
<evidence type="ECO:0000256" key="1">
    <source>
        <dbReference type="SAM" id="MobiDB-lite"/>
    </source>
</evidence>
<dbReference type="OrthoDB" id="5493965at2"/>
<reference evidence="3 4" key="1">
    <citation type="submission" date="2015-07" db="EMBL/GenBank/DDBJ databases">
        <title>Genome analysis of myxobacterium Chondromyces crocatus Cm c5 reveals a high potential for natural compound synthesis and the genetic basis for the loss of fruiting body formation.</title>
        <authorList>
            <person name="Zaburannyi N."/>
            <person name="Bunk B."/>
            <person name="Maier J."/>
            <person name="Overmann J."/>
            <person name="Mueller R."/>
        </authorList>
    </citation>
    <scope>NUCLEOTIDE SEQUENCE [LARGE SCALE GENOMIC DNA]</scope>
    <source>
        <strain evidence="3 4">Cm c5</strain>
    </source>
</reference>
<keyword evidence="2" id="KW-0812">Transmembrane</keyword>
<protein>
    <submittedName>
        <fullName evidence="3">Uncharacterized protein</fullName>
    </submittedName>
</protein>
<proteinExistence type="predicted"/>
<feature type="compositionally biased region" description="Low complexity" evidence="1">
    <location>
        <begin position="32"/>
        <end position="41"/>
    </location>
</feature>
<sequence>MSQFRDDRVALRARADGLEQQLAEVNEELQRAQEALRQAEQSTSRDRVEQLEQDAQGQKKQLAALRKELRRTKKALNEAQESPSQAQLNQLEQELATTRQTLKQLQGPVNKVPRAHDLTPRQHHLRLVVGLAFIALVLLAARSAISPPASAPGLRSATWDGSVVESSDPSLKPGTPCIVMAGFAELTYGSTSKVDHLQVHCNGKTVFEAGSGTPPRNAAVTEQQGGNGALVSPMLYTLVYDHEEDTLWAPREISLSSPARTARIWRDTFPHVDLRLSLEPTSHNFLSEVLSPRR</sequence>
<dbReference type="AlphaFoldDB" id="A0A0K1ELM0"/>
<dbReference type="Proteomes" id="UP000067626">
    <property type="component" value="Chromosome"/>
</dbReference>
<organism evidence="3 4">
    <name type="scientific">Chondromyces crocatus</name>
    <dbReference type="NCBI Taxonomy" id="52"/>
    <lineage>
        <taxon>Bacteria</taxon>
        <taxon>Pseudomonadati</taxon>
        <taxon>Myxococcota</taxon>
        <taxon>Polyangia</taxon>
        <taxon>Polyangiales</taxon>
        <taxon>Polyangiaceae</taxon>
        <taxon>Chondromyces</taxon>
    </lineage>
</organism>
<evidence type="ECO:0000313" key="4">
    <source>
        <dbReference type="Proteomes" id="UP000067626"/>
    </source>
</evidence>
<dbReference type="RefSeq" id="WP_050433519.1">
    <property type="nucleotide sequence ID" value="NZ_CP012159.1"/>
</dbReference>
<keyword evidence="2" id="KW-0472">Membrane</keyword>
<gene>
    <name evidence="3" type="ORF">CMC5_060010</name>
</gene>
<dbReference type="Gene3D" id="1.10.287.1490">
    <property type="match status" value="1"/>
</dbReference>
<feature type="transmembrane region" description="Helical" evidence="2">
    <location>
        <begin position="124"/>
        <end position="145"/>
    </location>
</feature>
<evidence type="ECO:0000313" key="3">
    <source>
        <dbReference type="EMBL" id="AKT41790.1"/>
    </source>
</evidence>
<dbReference type="STRING" id="52.CMC5_060010"/>
<evidence type="ECO:0000256" key="2">
    <source>
        <dbReference type="SAM" id="Phobius"/>
    </source>
</evidence>
<accession>A0A0K1ELM0</accession>
<name>A0A0K1ELM0_CHOCO</name>
<keyword evidence="4" id="KW-1185">Reference proteome</keyword>
<dbReference type="KEGG" id="ccro:CMC5_060010"/>
<dbReference type="EMBL" id="CP012159">
    <property type="protein sequence ID" value="AKT41790.1"/>
    <property type="molecule type" value="Genomic_DNA"/>
</dbReference>
<feature type="region of interest" description="Disordered" evidence="1">
    <location>
        <begin position="31"/>
        <end position="60"/>
    </location>
</feature>